<evidence type="ECO:0000256" key="7">
    <source>
        <dbReference type="ARBA" id="ARBA00022822"/>
    </source>
</evidence>
<comment type="catalytic activity">
    <reaction evidence="11 12">
        <text>(1S,2R)-1-C-(indol-3-yl)glycerol 3-phosphate + L-serine = D-glyceraldehyde 3-phosphate + L-tryptophan + H2O</text>
        <dbReference type="Rhea" id="RHEA:10532"/>
        <dbReference type="ChEBI" id="CHEBI:15377"/>
        <dbReference type="ChEBI" id="CHEBI:33384"/>
        <dbReference type="ChEBI" id="CHEBI:57912"/>
        <dbReference type="ChEBI" id="CHEBI:58866"/>
        <dbReference type="ChEBI" id="CHEBI:59776"/>
        <dbReference type="EC" id="4.2.1.20"/>
    </reaction>
</comment>
<protein>
    <recommendedName>
        <fullName evidence="12">Tryptophan synthase beta chain</fullName>
        <ecNumber evidence="12">4.2.1.20</ecNumber>
    </recommendedName>
</protein>
<dbReference type="GO" id="GO:0005737">
    <property type="term" value="C:cytoplasm"/>
    <property type="evidence" value="ECO:0007669"/>
    <property type="project" value="TreeGrafter"/>
</dbReference>
<reference evidence="14" key="2">
    <citation type="submission" date="2020-09" db="EMBL/GenBank/DDBJ databases">
        <authorList>
            <person name="Sun Q."/>
            <person name="Zhou Y."/>
        </authorList>
    </citation>
    <scope>NUCLEOTIDE SEQUENCE</scope>
    <source>
        <strain evidence="14">CGMCC 1.12195</strain>
    </source>
</reference>
<sequence length="451" mass="49588">MERKIFLNERDLPTQWYNIVADMPNKPLPPLHPATKQPVGPEDLAPLFPMALIQQEVSSEQYIDIPEEVQAAYRIWRPTPLIRATNLEKALGTDCKIYYKYEGTSPSGSHKPNTAIPQAYYNKQEGVKRIITETGAGQWGTALSFACNQFGIDCEVYMVRISFDQKPYRKILMNTFGAKVYSSPTNSTQAGRNALAADPHTPGSLGLAISEAIEMAVGDEHTKYALGSVLNHVLLHQTIIGQEAKKQLEYTGDYPDIIIAPLGGGSNFAGLTFPFIKDKIAGNAVRCIAVEPASCPKLTKGKFMYDFGDTQGYTPLLPMYTLGHTFTPAAIHAGGLRYHGASVLCSQLLKDGLIEAQAIQQLECFEAGVLFAKVEGIIPAPEANHGIAQVIREVNKAREEGISKTILFNLCGHGFVDMVAYQDYFDGKLQDHSFSDEELTSEIEKLEALQP</sequence>
<comment type="caution">
    <text evidence="14">The sequence shown here is derived from an EMBL/GenBank/DDBJ whole genome shotgun (WGS) entry which is preliminary data.</text>
</comment>
<reference evidence="14" key="1">
    <citation type="journal article" date="2014" name="Int. J. Syst. Evol. Microbiol.">
        <title>Complete genome sequence of Corynebacterium casei LMG S-19264T (=DSM 44701T), isolated from a smear-ripened cheese.</title>
        <authorList>
            <consortium name="US DOE Joint Genome Institute (JGI-PGF)"/>
            <person name="Walter F."/>
            <person name="Albersmeier A."/>
            <person name="Kalinowski J."/>
            <person name="Ruckert C."/>
        </authorList>
    </citation>
    <scope>NUCLEOTIDE SEQUENCE</scope>
    <source>
        <strain evidence="14">CGMCC 1.12195</strain>
    </source>
</reference>
<keyword evidence="10 12" id="KW-0456">Lyase</keyword>
<name>A0A917HL42_9SPHI</name>
<dbReference type="EC" id="4.2.1.20" evidence="12"/>
<dbReference type="PANTHER" id="PTHR48077:SF6">
    <property type="entry name" value="TRYPTOPHAN SYNTHASE"/>
    <property type="match status" value="1"/>
</dbReference>
<dbReference type="InterPro" id="IPR036052">
    <property type="entry name" value="TrpB-like_PALP_sf"/>
</dbReference>
<comment type="pathway">
    <text evidence="3 12">Amino-acid biosynthesis; L-tryptophan biosynthesis; L-tryptophan from chorismate: step 5/5.</text>
</comment>
<dbReference type="PIRSF" id="PIRSF001413">
    <property type="entry name" value="Trp_syn_beta"/>
    <property type="match status" value="1"/>
</dbReference>
<dbReference type="InterPro" id="IPR006316">
    <property type="entry name" value="Trp_synth_b-like"/>
</dbReference>
<evidence type="ECO:0000256" key="4">
    <source>
        <dbReference type="ARBA" id="ARBA00009982"/>
    </source>
</evidence>
<keyword evidence="15" id="KW-1185">Reference proteome</keyword>
<dbReference type="Proteomes" id="UP000660862">
    <property type="component" value="Unassembled WGS sequence"/>
</dbReference>
<evidence type="ECO:0000256" key="8">
    <source>
        <dbReference type="ARBA" id="ARBA00022898"/>
    </source>
</evidence>
<dbReference type="GO" id="GO:0052684">
    <property type="term" value="F:L-serine hydro-lyase (adding indole, L-tryptophan-forming) activity"/>
    <property type="evidence" value="ECO:0007669"/>
    <property type="project" value="TreeGrafter"/>
</dbReference>
<evidence type="ECO:0000256" key="12">
    <source>
        <dbReference type="HAMAP-Rule" id="MF_00133"/>
    </source>
</evidence>
<keyword evidence="7 12" id="KW-0822">Tryptophan biosynthesis</keyword>
<dbReference type="PANTHER" id="PTHR48077">
    <property type="entry name" value="TRYPTOPHAN SYNTHASE-RELATED"/>
    <property type="match status" value="1"/>
</dbReference>
<evidence type="ECO:0000256" key="1">
    <source>
        <dbReference type="ARBA" id="ARBA00001933"/>
    </source>
</evidence>
<gene>
    <name evidence="12 14" type="primary">trpB</name>
    <name evidence="14" type="ORF">GCM10007415_14120</name>
</gene>
<dbReference type="RefSeq" id="WP_188505188.1">
    <property type="nucleotide sequence ID" value="NZ_BMER01000001.1"/>
</dbReference>
<evidence type="ECO:0000256" key="9">
    <source>
        <dbReference type="ARBA" id="ARBA00023141"/>
    </source>
</evidence>
<dbReference type="InterPro" id="IPR001926">
    <property type="entry name" value="TrpB-like_PALP"/>
</dbReference>
<organism evidence="14 15">
    <name type="scientific">Parapedobacter pyrenivorans</name>
    <dbReference type="NCBI Taxonomy" id="1305674"/>
    <lineage>
        <taxon>Bacteria</taxon>
        <taxon>Pseudomonadati</taxon>
        <taxon>Bacteroidota</taxon>
        <taxon>Sphingobacteriia</taxon>
        <taxon>Sphingobacteriales</taxon>
        <taxon>Sphingobacteriaceae</taxon>
        <taxon>Parapedobacter</taxon>
    </lineage>
</organism>
<dbReference type="GO" id="GO:0030170">
    <property type="term" value="F:pyridoxal phosphate binding"/>
    <property type="evidence" value="ECO:0007669"/>
    <property type="project" value="InterPro"/>
</dbReference>
<accession>A0A917HL42</accession>
<dbReference type="GO" id="GO:0004834">
    <property type="term" value="F:tryptophan synthase activity"/>
    <property type="evidence" value="ECO:0007669"/>
    <property type="project" value="UniProtKB-UniRule"/>
</dbReference>
<dbReference type="PIRSF" id="PIRSF500824">
    <property type="entry name" value="TrpB_prok"/>
    <property type="match status" value="1"/>
</dbReference>
<dbReference type="Gene3D" id="3.40.50.1100">
    <property type="match status" value="2"/>
</dbReference>
<keyword evidence="8 12" id="KW-0663">Pyridoxal phosphate</keyword>
<evidence type="ECO:0000259" key="13">
    <source>
        <dbReference type="Pfam" id="PF00291"/>
    </source>
</evidence>
<evidence type="ECO:0000256" key="11">
    <source>
        <dbReference type="ARBA" id="ARBA00049047"/>
    </source>
</evidence>
<evidence type="ECO:0000313" key="15">
    <source>
        <dbReference type="Proteomes" id="UP000660862"/>
    </source>
</evidence>
<evidence type="ECO:0000313" key="14">
    <source>
        <dbReference type="EMBL" id="GGG82421.1"/>
    </source>
</evidence>
<comment type="similarity">
    <text evidence="4 12">Belongs to the TrpB family.</text>
</comment>
<keyword evidence="6 12" id="KW-0028">Amino-acid biosynthesis</keyword>
<dbReference type="HAMAP" id="MF_00133">
    <property type="entry name" value="Trp_synth_beta"/>
    <property type="match status" value="1"/>
</dbReference>
<feature type="modified residue" description="N6-(pyridoxal phosphate)lysine" evidence="12">
    <location>
        <position position="111"/>
    </location>
</feature>
<comment type="cofactor">
    <cofactor evidence="1 12">
        <name>pyridoxal 5'-phosphate</name>
        <dbReference type="ChEBI" id="CHEBI:597326"/>
    </cofactor>
</comment>
<dbReference type="SUPFAM" id="SSF53686">
    <property type="entry name" value="Tryptophan synthase beta subunit-like PLP-dependent enzymes"/>
    <property type="match status" value="1"/>
</dbReference>
<evidence type="ECO:0000256" key="10">
    <source>
        <dbReference type="ARBA" id="ARBA00023239"/>
    </source>
</evidence>
<evidence type="ECO:0000256" key="2">
    <source>
        <dbReference type="ARBA" id="ARBA00002786"/>
    </source>
</evidence>
<feature type="domain" description="Tryptophan synthase beta chain-like PALP" evidence="13">
    <location>
        <begin position="76"/>
        <end position="412"/>
    </location>
</feature>
<keyword evidence="9 12" id="KW-0057">Aromatic amino acid biosynthesis</keyword>
<dbReference type="Pfam" id="PF00291">
    <property type="entry name" value="PALP"/>
    <property type="match status" value="1"/>
</dbReference>
<evidence type="ECO:0000256" key="5">
    <source>
        <dbReference type="ARBA" id="ARBA00011270"/>
    </source>
</evidence>
<evidence type="ECO:0000256" key="6">
    <source>
        <dbReference type="ARBA" id="ARBA00022605"/>
    </source>
</evidence>
<evidence type="ECO:0000256" key="3">
    <source>
        <dbReference type="ARBA" id="ARBA00004733"/>
    </source>
</evidence>
<dbReference type="AlphaFoldDB" id="A0A917HL42"/>
<dbReference type="NCBIfam" id="TIGR01415">
    <property type="entry name" value="trpB_rel"/>
    <property type="match status" value="1"/>
</dbReference>
<comment type="function">
    <text evidence="2 12">The beta subunit is responsible for the synthesis of L-tryptophan from indole and L-serine.</text>
</comment>
<dbReference type="InterPro" id="IPR023026">
    <property type="entry name" value="Trp_synth_beta/beta-like"/>
</dbReference>
<comment type="subunit">
    <text evidence="5 12">Tetramer of two alpha and two beta chains.</text>
</comment>
<dbReference type="NCBIfam" id="NF009057">
    <property type="entry name" value="PRK12391.1"/>
    <property type="match status" value="1"/>
</dbReference>
<dbReference type="EMBL" id="BMER01000001">
    <property type="protein sequence ID" value="GGG82421.1"/>
    <property type="molecule type" value="Genomic_DNA"/>
</dbReference>
<proteinExistence type="inferred from homology"/>